<dbReference type="SUPFAM" id="SSF46785">
    <property type="entry name" value="Winged helix' DNA-binding domain"/>
    <property type="match status" value="1"/>
</dbReference>
<dbReference type="Proteomes" id="UP000027138">
    <property type="component" value="Unassembled WGS sequence"/>
</dbReference>
<dbReference type="Gene3D" id="1.10.10.10">
    <property type="entry name" value="Winged helix-like DNA-binding domain superfamily/Winged helix DNA-binding domain"/>
    <property type="match status" value="1"/>
</dbReference>
<dbReference type="InterPro" id="IPR036390">
    <property type="entry name" value="WH_DNA-bd_sf"/>
</dbReference>
<dbReference type="PROSITE" id="PS50961">
    <property type="entry name" value="HTH_LA"/>
    <property type="match status" value="1"/>
</dbReference>
<organism evidence="5 6">
    <name type="scientific">Jatropha curcas</name>
    <name type="common">Barbados nut</name>
    <dbReference type="NCBI Taxonomy" id="180498"/>
    <lineage>
        <taxon>Eukaryota</taxon>
        <taxon>Viridiplantae</taxon>
        <taxon>Streptophyta</taxon>
        <taxon>Embryophyta</taxon>
        <taxon>Tracheophyta</taxon>
        <taxon>Spermatophyta</taxon>
        <taxon>Magnoliopsida</taxon>
        <taxon>eudicotyledons</taxon>
        <taxon>Gunneridae</taxon>
        <taxon>Pentapetalae</taxon>
        <taxon>rosids</taxon>
        <taxon>fabids</taxon>
        <taxon>Malpighiales</taxon>
        <taxon>Euphorbiaceae</taxon>
        <taxon>Crotonoideae</taxon>
        <taxon>Jatropheae</taxon>
        <taxon>Jatropha</taxon>
    </lineage>
</organism>
<evidence type="ECO:0000256" key="1">
    <source>
        <dbReference type="ARBA" id="ARBA00022884"/>
    </source>
</evidence>
<dbReference type="PANTHER" id="PTHR22792:SF132">
    <property type="entry name" value="LA-RELATED PROTEIN 1"/>
    <property type="match status" value="1"/>
</dbReference>
<dbReference type="AlphaFoldDB" id="A0A067JVE8"/>
<keyword evidence="1 2" id="KW-0694">RNA-binding</keyword>
<dbReference type="Pfam" id="PF05383">
    <property type="entry name" value="La"/>
    <property type="match status" value="1"/>
</dbReference>
<feature type="compositionally biased region" description="Low complexity" evidence="3">
    <location>
        <begin position="83"/>
        <end position="102"/>
    </location>
</feature>
<dbReference type="OrthoDB" id="340227at2759"/>
<keyword evidence="6" id="KW-1185">Reference proteome</keyword>
<dbReference type="InterPro" id="IPR036388">
    <property type="entry name" value="WH-like_DNA-bd_sf"/>
</dbReference>
<dbReference type="PANTHER" id="PTHR22792">
    <property type="entry name" value="LUPUS LA PROTEIN-RELATED"/>
    <property type="match status" value="1"/>
</dbReference>
<evidence type="ECO:0000259" key="4">
    <source>
        <dbReference type="PROSITE" id="PS50961"/>
    </source>
</evidence>
<dbReference type="InterPro" id="IPR045180">
    <property type="entry name" value="La_dom_prot"/>
</dbReference>
<evidence type="ECO:0000256" key="2">
    <source>
        <dbReference type="PROSITE-ProRule" id="PRU00332"/>
    </source>
</evidence>
<protein>
    <recommendedName>
        <fullName evidence="4">HTH La-type RNA-binding domain-containing protein</fullName>
    </recommendedName>
</protein>
<dbReference type="CDD" id="cd07323">
    <property type="entry name" value="LAM"/>
    <property type="match status" value="1"/>
</dbReference>
<name>A0A067JVE8_JATCU</name>
<proteinExistence type="predicted"/>
<evidence type="ECO:0000313" key="5">
    <source>
        <dbReference type="EMBL" id="KDP23970.1"/>
    </source>
</evidence>
<dbReference type="GO" id="GO:0005737">
    <property type="term" value="C:cytoplasm"/>
    <property type="evidence" value="ECO:0007669"/>
    <property type="project" value="UniProtKB-ARBA"/>
</dbReference>
<feature type="domain" description="HTH La-type RNA-binding" evidence="4">
    <location>
        <begin position="296"/>
        <end position="385"/>
    </location>
</feature>
<dbReference type="InterPro" id="IPR006630">
    <property type="entry name" value="La_HTH"/>
</dbReference>
<feature type="compositionally biased region" description="Basic and acidic residues" evidence="3">
    <location>
        <begin position="184"/>
        <end position="204"/>
    </location>
</feature>
<feature type="compositionally biased region" description="Polar residues" evidence="3">
    <location>
        <begin position="1"/>
        <end position="18"/>
    </location>
</feature>
<dbReference type="EMBL" id="KK915158">
    <property type="protein sequence ID" value="KDP23970.1"/>
    <property type="molecule type" value="Genomic_DNA"/>
</dbReference>
<dbReference type="GO" id="GO:0003723">
    <property type="term" value="F:RNA binding"/>
    <property type="evidence" value="ECO:0007669"/>
    <property type="project" value="UniProtKB-UniRule"/>
</dbReference>
<dbReference type="SMART" id="SM00715">
    <property type="entry name" value="LA"/>
    <property type="match status" value="1"/>
</dbReference>
<dbReference type="FunFam" id="1.10.10.10:FF:000131">
    <property type="entry name" value="la-related protein 1B isoform X2"/>
    <property type="match status" value="1"/>
</dbReference>
<feature type="region of interest" description="Disordered" evidence="3">
    <location>
        <begin position="1"/>
        <end position="220"/>
    </location>
</feature>
<dbReference type="STRING" id="180498.A0A067JVE8"/>
<feature type="compositionally biased region" description="Low complexity" evidence="3">
    <location>
        <begin position="122"/>
        <end position="133"/>
    </location>
</feature>
<reference evidence="5 6" key="1">
    <citation type="journal article" date="2014" name="PLoS ONE">
        <title>Global Analysis of Gene Expression Profiles in Physic Nut (Jatropha curcas L.) Seedlings Exposed to Salt Stress.</title>
        <authorList>
            <person name="Zhang L."/>
            <person name="Zhang C."/>
            <person name="Wu P."/>
            <person name="Chen Y."/>
            <person name="Li M."/>
            <person name="Jiang H."/>
            <person name="Wu G."/>
        </authorList>
    </citation>
    <scope>NUCLEOTIDE SEQUENCE [LARGE SCALE GENOMIC DNA]</scope>
    <source>
        <strain evidence="6">cv. GZQX0401</strain>
        <tissue evidence="5">Young leaves</tissue>
    </source>
</reference>
<gene>
    <name evidence="5" type="ORF">JCGZ_25358</name>
</gene>
<feature type="compositionally biased region" description="Polar residues" evidence="3">
    <location>
        <begin position="158"/>
        <end position="174"/>
    </location>
</feature>
<evidence type="ECO:0000313" key="6">
    <source>
        <dbReference type="Proteomes" id="UP000027138"/>
    </source>
</evidence>
<sequence length="477" mass="51846">MASTVNASISSSTPTINDHSPRHSLSENHNTSRRGGSRVVPSPSTSSPWTQIFRGESDSIAVMPSSPSARDSIMAVALTEQPGVMGPASPSSSSQKQVSNNANPNSTPNHTVPARQRSMKRNSANTSSNGGTSQPPGSQPLIGEVHSNNPSPRDHSQRNSQSRSANDHPQQQRNSFRRNGGPHSRGDGSHHHNYGGRRDQDRSNQDWSSHRNFNGRDPHMQQQRVVPRFMRHPPPPPPPPTTAPFIGPPPVRGFGSPIGFHELGSPVYYVAGPPPDPLRGVPFVAAPLPPHAMYFPAPDLQLHSKIVNQIDYYFSNENLIKDTFLRQNMDDQGWVPIKLIAGFNKVSHLTDNVQLILDAIRNSTVVEVQGDKVRRRNDWMRWIMPPSVQFPNVSVPASPGRSSHDMLAAHVHSISLEETASSHSSGRSQADFHNEAFLGRSLSDVNSQLHISSAEGSGWVSVQGGSGASTLARTSSK</sequence>
<accession>A0A067JVE8</accession>
<evidence type="ECO:0000256" key="3">
    <source>
        <dbReference type="SAM" id="MobiDB-lite"/>
    </source>
</evidence>